<dbReference type="Proteomes" id="UP001445076">
    <property type="component" value="Unassembled WGS sequence"/>
</dbReference>
<accession>A0AAW0WWN7</accession>
<dbReference type="EMBL" id="JARKIK010000065">
    <property type="protein sequence ID" value="KAK8730169.1"/>
    <property type="molecule type" value="Genomic_DNA"/>
</dbReference>
<gene>
    <name evidence="1" type="ORF">OTU49_008123</name>
</gene>
<sequence length="218" mass="23932">MVQFTAMNIMIEAFGNDGVVRLPGWETLMVDDQNQVSLVLKANDSIEVDLTMLTGPSKLPCMTGILILLIDPYAKTSDINRDNNIAMFPIDFTCSDDTQGSVCEIIPDMDSDGKDAMFLVKDNKRPAGYLYKGKGHKRGIVSASKLEVEVRSMQYNWASDRTVRLEVLGLCPSGTFNDTAASNASLIMAAKRVVDTLLADMQQLNMPVSVRSVVTTRV</sequence>
<reference evidence="1 2" key="1">
    <citation type="journal article" date="2024" name="BMC Genomics">
        <title>Genome assembly of redclaw crayfish (Cherax quadricarinatus) provides insights into its immune adaptation and hypoxia tolerance.</title>
        <authorList>
            <person name="Liu Z."/>
            <person name="Zheng J."/>
            <person name="Li H."/>
            <person name="Fang K."/>
            <person name="Wang S."/>
            <person name="He J."/>
            <person name="Zhou D."/>
            <person name="Weng S."/>
            <person name="Chi M."/>
            <person name="Gu Z."/>
            <person name="He J."/>
            <person name="Li F."/>
            <person name="Wang M."/>
        </authorList>
    </citation>
    <scope>NUCLEOTIDE SEQUENCE [LARGE SCALE GENOMIC DNA]</scope>
    <source>
        <strain evidence="1">ZL_2023a</strain>
    </source>
</reference>
<dbReference type="AlphaFoldDB" id="A0AAW0WWN7"/>
<evidence type="ECO:0000313" key="1">
    <source>
        <dbReference type="EMBL" id="KAK8730169.1"/>
    </source>
</evidence>
<keyword evidence="2" id="KW-1185">Reference proteome</keyword>
<proteinExistence type="predicted"/>
<protein>
    <submittedName>
        <fullName evidence="1">Uncharacterized protein</fullName>
    </submittedName>
</protein>
<comment type="caution">
    <text evidence="1">The sequence shown here is derived from an EMBL/GenBank/DDBJ whole genome shotgun (WGS) entry which is preliminary data.</text>
</comment>
<organism evidence="1 2">
    <name type="scientific">Cherax quadricarinatus</name>
    <name type="common">Australian red claw crayfish</name>
    <dbReference type="NCBI Taxonomy" id="27406"/>
    <lineage>
        <taxon>Eukaryota</taxon>
        <taxon>Metazoa</taxon>
        <taxon>Ecdysozoa</taxon>
        <taxon>Arthropoda</taxon>
        <taxon>Crustacea</taxon>
        <taxon>Multicrustacea</taxon>
        <taxon>Malacostraca</taxon>
        <taxon>Eumalacostraca</taxon>
        <taxon>Eucarida</taxon>
        <taxon>Decapoda</taxon>
        <taxon>Pleocyemata</taxon>
        <taxon>Astacidea</taxon>
        <taxon>Parastacoidea</taxon>
        <taxon>Parastacidae</taxon>
        <taxon>Cherax</taxon>
    </lineage>
</organism>
<evidence type="ECO:0000313" key="2">
    <source>
        <dbReference type="Proteomes" id="UP001445076"/>
    </source>
</evidence>
<name>A0AAW0WWN7_CHEQU</name>